<dbReference type="GO" id="GO:0005576">
    <property type="term" value="C:extracellular region"/>
    <property type="evidence" value="ECO:0007669"/>
    <property type="project" value="UniProtKB-SubCell"/>
</dbReference>
<reference evidence="5" key="1">
    <citation type="submission" date="2016-11" db="EMBL/GenBank/DDBJ databases">
        <title>Venom-gland transcriptomics and venom proteomics of the black-back scorpion (Hadrurus spadix) reveal detectability challenges and an unexplored realm of animal toxin diversity.</title>
        <authorList>
            <person name="Rokyta D.R."/>
            <person name="Ward M.J."/>
        </authorList>
    </citation>
    <scope>NUCLEOTIDE SEQUENCE</scope>
    <source>
        <tissue evidence="5">Venom gland</tissue>
    </source>
</reference>
<evidence type="ECO:0000313" key="5">
    <source>
        <dbReference type="EMBL" id="JAV47715.1"/>
    </source>
</evidence>
<feature type="chain" id="PRO_5012461829" evidence="4">
    <location>
        <begin position="24"/>
        <end position="100"/>
    </location>
</feature>
<keyword evidence="3" id="KW-0800">Toxin</keyword>
<sequence>MHFHQVITSVAVVLLLLGDPCIGDGDWPIRDDGYLYYCNAPKKMADEMCKETCELHHAGASSCSWNFAKADYYCWCEDLKKEFRRYRGYQYNVGRHFSEN</sequence>
<comment type="subcellular location">
    <subcellularLocation>
        <location evidence="1">Secreted</location>
    </subcellularLocation>
</comment>
<keyword evidence="2" id="KW-0964">Secreted</keyword>
<dbReference type="Pfam" id="PF00537">
    <property type="entry name" value="Toxin_3"/>
    <property type="match status" value="1"/>
</dbReference>
<keyword evidence="4" id="KW-0732">Signal</keyword>
<protein>
    <submittedName>
        <fullName evidence="5">Venom protein</fullName>
    </submittedName>
</protein>
<proteinExistence type="predicted"/>
<dbReference type="SUPFAM" id="SSF57095">
    <property type="entry name" value="Scorpion toxin-like"/>
    <property type="match status" value="1"/>
</dbReference>
<organism evidence="5">
    <name type="scientific">Hadrurus spadix</name>
    <dbReference type="NCBI Taxonomy" id="141984"/>
    <lineage>
        <taxon>Eukaryota</taxon>
        <taxon>Metazoa</taxon>
        <taxon>Ecdysozoa</taxon>
        <taxon>Arthropoda</taxon>
        <taxon>Chelicerata</taxon>
        <taxon>Arachnida</taxon>
        <taxon>Scorpiones</taxon>
        <taxon>Iurida</taxon>
        <taxon>Iuroidea</taxon>
        <taxon>Hadrurus</taxon>
    </lineage>
</organism>
<evidence type="ECO:0000256" key="2">
    <source>
        <dbReference type="ARBA" id="ARBA00022525"/>
    </source>
</evidence>
<dbReference type="Gene3D" id="3.30.30.10">
    <property type="entry name" value="Knottin, scorpion toxin-like"/>
    <property type="match status" value="1"/>
</dbReference>
<evidence type="ECO:0000256" key="4">
    <source>
        <dbReference type="SAM" id="SignalP"/>
    </source>
</evidence>
<dbReference type="GO" id="GO:0019871">
    <property type="term" value="F:sodium channel inhibitor activity"/>
    <property type="evidence" value="ECO:0007669"/>
    <property type="project" value="InterPro"/>
</dbReference>
<dbReference type="AlphaFoldDB" id="A0A1W7R9B4"/>
<evidence type="ECO:0000256" key="1">
    <source>
        <dbReference type="ARBA" id="ARBA00004613"/>
    </source>
</evidence>
<name>A0A1W7R9B4_9SCOR</name>
<dbReference type="GO" id="GO:0090729">
    <property type="term" value="F:toxin activity"/>
    <property type="evidence" value="ECO:0007669"/>
    <property type="project" value="UniProtKB-KW"/>
</dbReference>
<dbReference type="InterPro" id="IPR036574">
    <property type="entry name" value="Scorpion_toxin-like_sf"/>
</dbReference>
<dbReference type="EMBL" id="GFAH01000674">
    <property type="protein sequence ID" value="JAV47715.1"/>
    <property type="molecule type" value="Transcribed_RNA"/>
</dbReference>
<dbReference type="InterPro" id="IPR002061">
    <property type="entry name" value="Scorpion_toxinL/defensin"/>
</dbReference>
<evidence type="ECO:0000256" key="3">
    <source>
        <dbReference type="ARBA" id="ARBA00022656"/>
    </source>
</evidence>
<accession>A0A1W7R9B4</accession>
<feature type="signal peptide" evidence="4">
    <location>
        <begin position="1"/>
        <end position="23"/>
    </location>
</feature>